<dbReference type="SUPFAM" id="SSF56059">
    <property type="entry name" value="Glutathione synthetase ATP-binding domain-like"/>
    <property type="match status" value="1"/>
</dbReference>
<keyword evidence="4" id="KW-1185">Reference proteome</keyword>
<name>A0A8J8ML32_9FIRM</name>
<dbReference type="InterPro" id="IPR011761">
    <property type="entry name" value="ATP-grasp"/>
</dbReference>
<dbReference type="GO" id="GO:0046872">
    <property type="term" value="F:metal ion binding"/>
    <property type="evidence" value="ECO:0007669"/>
    <property type="project" value="InterPro"/>
</dbReference>
<dbReference type="RefSeq" id="WP_212694524.1">
    <property type="nucleotide sequence ID" value="NZ_CP058649.1"/>
</dbReference>
<organism evidence="3 4">
    <name type="scientific">Vallitalea pronyensis</name>
    <dbReference type="NCBI Taxonomy" id="1348613"/>
    <lineage>
        <taxon>Bacteria</taxon>
        <taxon>Bacillati</taxon>
        <taxon>Bacillota</taxon>
        <taxon>Clostridia</taxon>
        <taxon>Lachnospirales</taxon>
        <taxon>Vallitaleaceae</taxon>
        <taxon>Vallitalea</taxon>
    </lineage>
</organism>
<keyword evidence="1" id="KW-0547">Nucleotide-binding</keyword>
<proteinExistence type="predicted"/>
<dbReference type="GO" id="GO:0005524">
    <property type="term" value="F:ATP binding"/>
    <property type="evidence" value="ECO:0007669"/>
    <property type="project" value="UniProtKB-UniRule"/>
</dbReference>
<protein>
    <submittedName>
        <fullName evidence="3">ATP-grasp domain-containing protein</fullName>
    </submittedName>
</protein>
<reference evidence="3" key="1">
    <citation type="submission" date="2020-07" db="EMBL/GenBank/DDBJ databases">
        <title>Vallitalea pronyensis genome.</title>
        <authorList>
            <person name="Postec A."/>
        </authorList>
    </citation>
    <scope>NUCLEOTIDE SEQUENCE</scope>
    <source>
        <strain evidence="3">FatNI3</strain>
    </source>
</reference>
<dbReference type="Pfam" id="PF02786">
    <property type="entry name" value="CPSase_L_D2"/>
    <property type="match status" value="1"/>
</dbReference>
<accession>A0A8J8ML32</accession>
<evidence type="ECO:0000313" key="3">
    <source>
        <dbReference type="EMBL" id="QUI23837.1"/>
    </source>
</evidence>
<evidence type="ECO:0000313" key="4">
    <source>
        <dbReference type="Proteomes" id="UP000683246"/>
    </source>
</evidence>
<dbReference type="KEGG" id="vpy:HZI73_16730"/>
<dbReference type="InterPro" id="IPR005479">
    <property type="entry name" value="CPAse_ATP-bd"/>
</dbReference>
<dbReference type="PROSITE" id="PS50975">
    <property type="entry name" value="ATP_GRASP"/>
    <property type="match status" value="1"/>
</dbReference>
<keyword evidence="1" id="KW-0067">ATP-binding</keyword>
<gene>
    <name evidence="3" type="ORF">HZI73_16730</name>
</gene>
<dbReference type="Gene3D" id="3.30.470.20">
    <property type="entry name" value="ATP-grasp fold, B domain"/>
    <property type="match status" value="1"/>
</dbReference>
<dbReference type="AlphaFoldDB" id="A0A8J8ML32"/>
<sequence>MFEAVCSQKKLGISNSNKENNIYIWWLNIGIESLWNDKKSSILPQLQNKGNLRTVNRTEQLCFLLAGPNDILIQREKPNRIIIENLKNIGISMPEIWIPKNKGKNDQRPISELILRDEELLKKISELDSINGEVILVPYAITNYEKEISKKTGCRLFGSTSSITAWINSKVNSRLITKELGLPVTEGYICDNIDDLNNYIHKLWKNNGECKIAVKEAYGASGKGIFIIDNRKSAHFLLNILKRKSINIFEDIIVEKWYDTVLDLNYQVLIDEDGNIDYIPPKKQIAQNGLYVGSEFPLKDCLTKEQKLFYEHSAMKIGNRLWQQGYSGFASIDSIITKDNVIFPVIEINGRFSLSTYISFLPHMLGEDKIYISKYYNLKPGVTLIEIWEQVKKYQYTQRTGEGIVIYSFVDSINDNSNGRLFALFISLHRQKISMYDELMISVICNKQSK</sequence>
<evidence type="ECO:0000259" key="2">
    <source>
        <dbReference type="PROSITE" id="PS50975"/>
    </source>
</evidence>
<dbReference type="EMBL" id="CP058649">
    <property type="protein sequence ID" value="QUI23837.1"/>
    <property type="molecule type" value="Genomic_DNA"/>
</dbReference>
<dbReference type="Proteomes" id="UP000683246">
    <property type="component" value="Chromosome"/>
</dbReference>
<evidence type="ECO:0000256" key="1">
    <source>
        <dbReference type="PROSITE-ProRule" id="PRU00409"/>
    </source>
</evidence>
<feature type="domain" description="ATP-grasp" evidence="2">
    <location>
        <begin position="174"/>
        <end position="378"/>
    </location>
</feature>